<accession>A0A0D2JMP3</accession>
<evidence type="ECO:0000256" key="1">
    <source>
        <dbReference type="ARBA" id="ARBA00004123"/>
    </source>
</evidence>
<dbReference type="Pfam" id="PF04082">
    <property type="entry name" value="Fungal_trans"/>
    <property type="match status" value="1"/>
</dbReference>
<keyword evidence="2" id="KW-0479">Metal-binding</keyword>
<feature type="region of interest" description="Disordered" evidence="7">
    <location>
        <begin position="95"/>
        <end position="136"/>
    </location>
</feature>
<dbReference type="GO" id="GO:0005634">
    <property type="term" value="C:nucleus"/>
    <property type="evidence" value="ECO:0007669"/>
    <property type="project" value="UniProtKB-SubCell"/>
</dbReference>
<evidence type="ECO:0000256" key="7">
    <source>
        <dbReference type="SAM" id="MobiDB-lite"/>
    </source>
</evidence>
<dbReference type="Proteomes" id="UP000053411">
    <property type="component" value="Unassembled WGS sequence"/>
</dbReference>
<dbReference type="CDD" id="cd00067">
    <property type="entry name" value="GAL4"/>
    <property type="match status" value="1"/>
</dbReference>
<evidence type="ECO:0000256" key="4">
    <source>
        <dbReference type="ARBA" id="ARBA00023125"/>
    </source>
</evidence>
<dbReference type="EMBL" id="KN848086">
    <property type="protein sequence ID" value="KIX94577.1"/>
    <property type="molecule type" value="Genomic_DNA"/>
</dbReference>
<feature type="compositionally biased region" description="Polar residues" evidence="7">
    <location>
        <begin position="99"/>
        <end position="113"/>
    </location>
</feature>
<dbReference type="GeneID" id="27715369"/>
<dbReference type="InterPro" id="IPR001138">
    <property type="entry name" value="Zn2Cys6_DnaBD"/>
</dbReference>
<dbReference type="GO" id="GO:0008270">
    <property type="term" value="F:zinc ion binding"/>
    <property type="evidence" value="ECO:0007669"/>
    <property type="project" value="InterPro"/>
</dbReference>
<keyword evidence="6" id="KW-0539">Nucleus</keyword>
<protein>
    <recommendedName>
        <fullName evidence="8">Xylanolytic transcriptional activator regulatory domain-containing protein</fullName>
    </recommendedName>
</protein>
<evidence type="ECO:0000313" key="9">
    <source>
        <dbReference type="EMBL" id="KIX94577.1"/>
    </source>
</evidence>
<evidence type="ECO:0000259" key="8">
    <source>
        <dbReference type="SMART" id="SM00906"/>
    </source>
</evidence>
<dbReference type="PANTHER" id="PTHR47338">
    <property type="entry name" value="ZN(II)2CYS6 TRANSCRIPTION FACTOR (EUROFUNG)-RELATED"/>
    <property type="match status" value="1"/>
</dbReference>
<evidence type="ECO:0000256" key="3">
    <source>
        <dbReference type="ARBA" id="ARBA00023015"/>
    </source>
</evidence>
<keyword evidence="3" id="KW-0805">Transcription regulation</keyword>
<dbReference type="RefSeq" id="XP_016628700.1">
    <property type="nucleotide sequence ID" value="XM_016780117.1"/>
</dbReference>
<dbReference type="OrthoDB" id="3862662at2759"/>
<dbReference type="CDD" id="cd12148">
    <property type="entry name" value="fungal_TF_MHR"/>
    <property type="match status" value="1"/>
</dbReference>
<dbReference type="AlphaFoldDB" id="A0A0D2JMP3"/>
<keyword evidence="10" id="KW-1185">Reference proteome</keyword>
<dbReference type="Pfam" id="PF00172">
    <property type="entry name" value="Zn_clus"/>
    <property type="match status" value="1"/>
</dbReference>
<feature type="compositionally biased region" description="Polar residues" evidence="7">
    <location>
        <begin position="125"/>
        <end position="136"/>
    </location>
</feature>
<dbReference type="Gene3D" id="4.10.240.10">
    <property type="entry name" value="Zn(2)-C6 fungal-type DNA-binding domain"/>
    <property type="match status" value="1"/>
</dbReference>
<keyword evidence="4" id="KW-0238">DNA-binding</keyword>
<feature type="region of interest" description="Disordered" evidence="7">
    <location>
        <begin position="408"/>
        <end position="438"/>
    </location>
</feature>
<proteinExistence type="predicted"/>
<feature type="region of interest" description="Disordered" evidence="7">
    <location>
        <begin position="1"/>
        <end position="23"/>
    </location>
</feature>
<dbReference type="SMART" id="SM00906">
    <property type="entry name" value="Fungal_trans"/>
    <property type="match status" value="1"/>
</dbReference>
<feature type="domain" description="Xylanolytic transcriptional activator regulatory" evidence="8">
    <location>
        <begin position="377"/>
        <end position="486"/>
    </location>
</feature>
<comment type="subcellular location">
    <subcellularLocation>
        <location evidence="1">Nucleus</location>
    </subcellularLocation>
</comment>
<sequence>MQPVRQPRTLKKKKFTEKIPSNASKKAKCDKKIPKCHRCQQSGSRCVYPTHRKRTTLETKYQSLRRKLMESNQGDELEGLLDNVDLNVLRGALQRREQQAATATTESGSSPSDENAALEGRDNTEYQQQQQHAQDMSLSISSLPLSMVSDTPTLPTVLSLNDGSVPDHLHIDGQHSSPSHDSNNWLGNMTFSPFTDSYGMFSLLNSSERYGDGWSGSAHSHSEDMNLADRNPCTLAYPPALIDELSNLDTPSRIDLFFLRVQPSIPIFHEPRFRQKFNVGGNNNKNDRYARLAIEDALILTAMMALSARFSTNEFFPSTASKDKGKVFARKANALYAEALQSDERGLDEGNEISLGFLQGCILLAFYEQTNRITTQSWLLIGTCCRLAIDLGLNELDKDVFIADEVAGSTAPPGEEHNQQRQGQQQHQHQHQYDAAQESWVQTEEKRRAWWLVWELDVFAATILRRPHAINKDQMHVLLPVSDVSWFSETPTESILLQTDFLHEWQTLESCPSADERAWFLVTTLLMARAADLASPEKPFTLQDIVNFGSTLNCFSLLLPQGFQLDFVRTPFNEENFAANNWALSTIFMLHTARVLVRNAQYIKSQNGLQSPAVVASLPTGPHNDTYLVFRAMEAWPPEYLIYACPFVSCTIIGPAFDNIRAALLFEPGGHGNYLSMLKLILKRIGAFWGIGESALRLVEIFEHEIKVNGSFRKQAFQKYAKDFSLLVADPARNA</sequence>
<dbReference type="InterPro" id="IPR036864">
    <property type="entry name" value="Zn2-C6_fun-type_DNA-bd_sf"/>
</dbReference>
<dbReference type="InterPro" id="IPR007219">
    <property type="entry name" value="XnlR_reg_dom"/>
</dbReference>
<dbReference type="InterPro" id="IPR050815">
    <property type="entry name" value="TF_fung"/>
</dbReference>
<evidence type="ECO:0000256" key="2">
    <source>
        <dbReference type="ARBA" id="ARBA00022723"/>
    </source>
</evidence>
<gene>
    <name evidence="9" type="ORF">Z520_09623</name>
</gene>
<dbReference type="VEuPathDB" id="FungiDB:Z520_09623"/>
<dbReference type="GO" id="GO:0000981">
    <property type="term" value="F:DNA-binding transcription factor activity, RNA polymerase II-specific"/>
    <property type="evidence" value="ECO:0007669"/>
    <property type="project" value="InterPro"/>
</dbReference>
<organism evidence="9 10">
    <name type="scientific">Fonsecaea multimorphosa CBS 102226</name>
    <dbReference type="NCBI Taxonomy" id="1442371"/>
    <lineage>
        <taxon>Eukaryota</taxon>
        <taxon>Fungi</taxon>
        <taxon>Dikarya</taxon>
        <taxon>Ascomycota</taxon>
        <taxon>Pezizomycotina</taxon>
        <taxon>Eurotiomycetes</taxon>
        <taxon>Chaetothyriomycetidae</taxon>
        <taxon>Chaetothyriales</taxon>
        <taxon>Herpotrichiellaceae</taxon>
        <taxon>Fonsecaea</taxon>
    </lineage>
</organism>
<keyword evidence="5" id="KW-0804">Transcription</keyword>
<dbReference type="PANTHER" id="PTHR47338:SF10">
    <property type="entry name" value="TRANSCRIPTION FACTOR DOMAIN-CONTAINING PROTEIN-RELATED"/>
    <property type="match status" value="1"/>
</dbReference>
<dbReference type="SUPFAM" id="SSF57701">
    <property type="entry name" value="Zn2/Cys6 DNA-binding domain"/>
    <property type="match status" value="1"/>
</dbReference>
<evidence type="ECO:0000256" key="5">
    <source>
        <dbReference type="ARBA" id="ARBA00023163"/>
    </source>
</evidence>
<reference evidence="9 10" key="1">
    <citation type="submission" date="2015-01" db="EMBL/GenBank/DDBJ databases">
        <title>The Genome Sequence of Fonsecaea multimorphosa CBS 102226.</title>
        <authorList>
            <consortium name="The Broad Institute Genomics Platform"/>
            <person name="Cuomo C."/>
            <person name="de Hoog S."/>
            <person name="Gorbushina A."/>
            <person name="Stielow B."/>
            <person name="Teixiera M."/>
            <person name="Abouelleil A."/>
            <person name="Chapman S.B."/>
            <person name="Priest M."/>
            <person name="Young S.K."/>
            <person name="Wortman J."/>
            <person name="Nusbaum C."/>
            <person name="Birren B."/>
        </authorList>
    </citation>
    <scope>NUCLEOTIDE SEQUENCE [LARGE SCALE GENOMIC DNA]</scope>
    <source>
        <strain evidence="9 10">CBS 102226</strain>
    </source>
</reference>
<evidence type="ECO:0000256" key="6">
    <source>
        <dbReference type="ARBA" id="ARBA00023242"/>
    </source>
</evidence>
<evidence type="ECO:0000313" key="10">
    <source>
        <dbReference type="Proteomes" id="UP000053411"/>
    </source>
</evidence>
<dbReference type="GO" id="GO:0006351">
    <property type="term" value="P:DNA-templated transcription"/>
    <property type="evidence" value="ECO:0007669"/>
    <property type="project" value="InterPro"/>
</dbReference>
<name>A0A0D2JMP3_9EURO</name>
<dbReference type="GO" id="GO:0003677">
    <property type="term" value="F:DNA binding"/>
    <property type="evidence" value="ECO:0007669"/>
    <property type="project" value="UniProtKB-KW"/>
</dbReference>